<protein>
    <submittedName>
        <fullName evidence="2">Uncharacterized protein</fullName>
    </submittedName>
</protein>
<proteinExistence type="predicted"/>
<keyword evidence="3" id="KW-1185">Reference proteome</keyword>
<reference evidence="2 3" key="1">
    <citation type="submission" date="2016-10" db="EMBL/GenBank/DDBJ databases">
        <authorList>
            <person name="de Groot N.N."/>
        </authorList>
    </citation>
    <scope>NUCLEOTIDE SEQUENCE [LARGE SCALE GENOMIC DNA]</scope>
    <source>
        <strain evidence="2 3">CGMCC 1.7659</strain>
    </source>
</reference>
<gene>
    <name evidence="2" type="ORF">SAMN05216289_10665</name>
</gene>
<dbReference type="Proteomes" id="UP000198575">
    <property type="component" value="Unassembled WGS sequence"/>
</dbReference>
<feature type="chain" id="PRO_5011470412" evidence="1">
    <location>
        <begin position="27"/>
        <end position="525"/>
    </location>
</feature>
<keyword evidence="1" id="KW-0732">Signal</keyword>
<dbReference type="OrthoDB" id="5763254at2"/>
<sequence>MKRNSLTTAVVAGIAGTVGIANLASAVNLNPDGLGQVLIYPYYTVNSNGSGENLQTLFSVVNTTDQGKAVKVRFVEGYNSREVRDFHVYLSPYDVWTANLFKLPDQAQANLVTDDNSCTVPRIKGATGNGLGQLPDGRSYLPFTNARYSGVYEDGGPTGLSRTREGHFEIIEMGTVVNRTNDSLDAITHIAGTPADCAQVVAAWVGVPAGYWITDPNIDIDPPTGGLFGSALLVDLSTGVSSGYSADAIDGFVSNGIDNLHGVPGDVNPSLISVGASDADATAYVFNNGQLIQATYGASAPGSRKIDAVSALFTQNNIFNEYVLGGPAAATTDWVVTFPTKRFYVDNLIVGATAIAPFVNVFDGTSDVEVGLFPFNREEASPGSCTGSDADNPNCGVCFSPCDDPTFNAPVLSYEAQIISFQTAADFSADPTSPVLGSALASNVDVRADNLNEGWMRIGFNPTSEPHALNASSEGEVFDGLPATGFAISNFVNNNVAGSLANYSGLWHHKGSRSCSAAAGTLACS</sequence>
<organism evidence="2 3">
    <name type="scientific">Dokdonella immobilis</name>
    <dbReference type="NCBI Taxonomy" id="578942"/>
    <lineage>
        <taxon>Bacteria</taxon>
        <taxon>Pseudomonadati</taxon>
        <taxon>Pseudomonadota</taxon>
        <taxon>Gammaproteobacteria</taxon>
        <taxon>Lysobacterales</taxon>
        <taxon>Rhodanobacteraceae</taxon>
        <taxon>Dokdonella</taxon>
    </lineage>
</organism>
<dbReference type="RefSeq" id="WP_092406154.1">
    <property type="nucleotide sequence ID" value="NZ_FOVF01000006.1"/>
</dbReference>
<name>A0A1I4WVQ9_9GAMM</name>
<dbReference type="STRING" id="578942.SAMN05216289_10665"/>
<evidence type="ECO:0000313" key="2">
    <source>
        <dbReference type="EMBL" id="SFN17233.1"/>
    </source>
</evidence>
<evidence type="ECO:0000313" key="3">
    <source>
        <dbReference type="Proteomes" id="UP000198575"/>
    </source>
</evidence>
<dbReference type="EMBL" id="FOVF01000006">
    <property type="protein sequence ID" value="SFN17233.1"/>
    <property type="molecule type" value="Genomic_DNA"/>
</dbReference>
<feature type="signal peptide" evidence="1">
    <location>
        <begin position="1"/>
        <end position="26"/>
    </location>
</feature>
<accession>A0A1I4WVQ9</accession>
<dbReference type="AlphaFoldDB" id="A0A1I4WVQ9"/>
<evidence type="ECO:0000256" key="1">
    <source>
        <dbReference type="SAM" id="SignalP"/>
    </source>
</evidence>